<accession>A0A1S3M2X7</accession>
<dbReference type="InterPro" id="IPR013787">
    <property type="entry name" value="S100_Ca-bd_sub"/>
</dbReference>
<dbReference type="Proteomes" id="UP001652741">
    <property type="component" value="Chromosome ssa14"/>
</dbReference>
<dbReference type="Bgee" id="ENSSSAG00000005895">
    <property type="expression patterns" value="Expressed in olfactory pit and 14 other cell types or tissues"/>
</dbReference>
<dbReference type="RefSeq" id="XP_013997587.2">
    <property type="nucleotide sequence ID" value="XM_014142112.2"/>
</dbReference>
<gene>
    <name evidence="8" type="primary">LOC106570104</name>
</gene>
<dbReference type="PANTHER" id="PTHR11639">
    <property type="entry name" value="S100 CALCIUM-BINDING PROTEIN"/>
    <property type="match status" value="1"/>
</dbReference>
<evidence type="ECO:0000313" key="8">
    <source>
        <dbReference type="RefSeq" id="XP_013997587.2"/>
    </source>
</evidence>
<keyword evidence="3" id="KW-0677">Repeat</keyword>
<comment type="similarity">
    <text evidence="1">Belongs to the S-100 family.</text>
</comment>
<dbReference type="InterPro" id="IPR034325">
    <property type="entry name" value="S-100_dom"/>
</dbReference>
<feature type="domain" description="EF-hand" evidence="6">
    <location>
        <begin position="107"/>
        <end position="142"/>
    </location>
</feature>
<dbReference type="PaxDb" id="8030-ENSSSAP00000011949"/>
<dbReference type="InterPro" id="IPR018247">
    <property type="entry name" value="EF_Hand_1_Ca_BS"/>
</dbReference>
<dbReference type="Pfam" id="PF01023">
    <property type="entry name" value="S_100"/>
    <property type="match status" value="1"/>
</dbReference>
<protein>
    <submittedName>
        <fullName evidence="8">Protein S100-A1</fullName>
    </submittedName>
</protein>
<dbReference type="SMART" id="SM01394">
    <property type="entry name" value="S_100"/>
    <property type="match status" value="1"/>
</dbReference>
<evidence type="ECO:0000313" key="7">
    <source>
        <dbReference type="Proteomes" id="UP001652741"/>
    </source>
</evidence>
<dbReference type="CDD" id="cd00213">
    <property type="entry name" value="S-100"/>
    <property type="match status" value="1"/>
</dbReference>
<keyword evidence="7" id="KW-1185">Reference proteome</keyword>
<dbReference type="InterPro" id="IPR011992">
    <property type="entry name" value="EF-hand-dom_pair"/>
</dbReference>
<dbReference type="PROSITE" id="PS00018">
    <property type="entry name" value="EF_HAND_1"/>
    <property type="match status" value="1"/>
</dbReference>
<feature type="region of interest" description="Disordered" evidence="5">
    <location>
        <begin position="1"/>
        <end position="22"/>
    </location>
</feature>
<evidence type="ECO:0000256" key="1">
    <source>
        <dbReference type="ARBA" id="ARBA00007323"/>
    </source>
</evidence>
<evidence type="ECO:0000256" key="5">
    <source>
        <dbReference type="SAM" id="MobiDB-lite"/>
    </source>
</evidence>
<evidence type="ECO:0000256" key="3">
    <source>
        <dbReference type="ARBA" id="ARBA00022737"/>
    </source>
</evidence>
<sequence>MRVRRNRGRNREGQRGGWNQGECHRPDAVLYKLLYFPPPLHLTDSPILHTGSPSPSETMAQPTPLEASLGALIMTFHKHAGSGDAKTLNKKELTNLIKAELPNIAGKGGPKVDDLMTMLDQDADGSVDFKEYITLIGSLAYACNCALVGSM</sequence>
<dbReference type="InterPro" id="IPR002048">
    <property type="entry name" value="EF_hand_dom"/>
</dbReference>
<dbReference type="GeneID" id="106570104"/>
<name>A0A1S3M2X7_SALSA</name>
<dbReference type="Gene3D" id="1.10.238.10">
    <property type="entry name" value="EF-hand"/>
    <property type="match status" value="1"/>
</dbReference>
<dbReference type="InterPro" id="IPR001751">
    <property type="entry name" value="S100/CaBP7/8-like_CS"/>
</dbReference>
<keyword evidence="2" id="KW-0479">Metal-binding</keyword>
<dbReference type="PROSITE" id="PS00303">
    <property type="entry name" value="S100_CABP"/>
    <property type="match status" value="1"/>
</dbReference>
<evidence type="ECO:0000259" key="6">
    <source>
        <dbReference type="PROSITE" id="PS50222"/>
    </source>
</evidence>
<dbReference type="SMART" id="SM00054">
    <property type="entry name" value="EFh"/>
    <property type="match status" value="1"/>
</dbReference>
<evidence type="ECO:0000256" key="2">
    <source>
        <dbReference type="ARBA" id="ARBA00022723"/>
    </source>
</evidence>
<dbReference type="PROSITE" id="PS50222">
    <property type="entry name" value="EF_HAND_2"/>
    <property type="match status" value="1"/>
</dbReference>
<evidence type="ECO:0000256" key="4">
    <source>
        <dbReference type="ARBA" id="ARBA00022837"/>
    </source>
</evidence>
<dbReference type="SUPFAM" id="SSF47473">
    <property type="entry name" value="EF-hand"/>
    <property type="match status" value="1"/>
</dbReference>
<organism evidence="7 8">
    <name type="scientific">Salmo salar</name>
    <name type="common">Atlantic salmon</name>
    <dbReference type="NCBI Taxonomy" id="8030"/>
    <lineage>
        <taxon>Eukaryota</taxon>
        <taxon>Metazoa</taxon>
        <taxon>Chordata</taxon>
        <taxon>Craniata</taxon>
        <taxon>Vertebrata</taxon>
        <taxon>Euteleostomi</taxon>
        <taxon>Actinopterygii</taxon>
        <taxon>Neopterygii</taxon>
        <taxon>Teleostei</taxon>
        <taxon>Protacanthopterygii</taxon>
        <taxon>Salmoniformes</taxon>
        <taxon>Salmonidae</taxon>
        <taxon>Salmoninae</taxon>
        <taxon>Salmo</taxon>
    </lineage>
</organism>
<proteinExistence type="inferred from homology"/>
<keyword evidence="4" id="KW-0106">Calcium</keyword>
<dbReference type="STRING" id="8030.ENSSSAP00000011949"/>
<dbReference type="PANTHER" id="PTHR11639:SF134">
    <property type="entry name" value="PROTEIN S100-A1-RELATED"/>
    <property type="match status" value="1"/>
</dbReference>
<reference evidence="8" key="1">
    <citation type="submission" date="2025-08" db="UniProtKB">
        <authorList>
            <consortium name="RefSeq"/>
        </authorList>
    </citation>
    <scope>IDENTIFICATION</scope>
</reference>